<organism evidence="2 3">
    <name type="scientific">Dielma fastidiosa</name>
    <dbReference type="NCBI Taxonomy" id="1034346"/>
    <lineage>
        <taxon>Bacteria</taxon>
        <taxon>Bacillati</taxon>
        <taxon>Bacillota</taxon>
        <taxon>Erysipelotrichia</taxon>
        <taxon>Erysipelotrichales</taxon>
        <taxon>Erysipelotrichaceae</taxon>
        <taxon>Dielma</taxon>
    </lineage>
</organism>
<dbReference type="EMBL" id="JALDAW010000013">
    <property type="protein sequence ID" value="MDY5168122.1"/>
    <property type="molecule type" value="Genomic_DNA"/>
</dbReference>
<proteinExistence type="predicted"/>
<evidence type="ECO:0000313" key="1">
    <source>
        <dbReference type="EMBL" id="MDY5168122.1"/>
    </source>
</evidence>
<name>A0A318KGI6_9FIRM</name>
<dbReference type="STRING" id="1034346.GCA_000313565_02276"/>
<reference evidence="1" key="2">
    <citation type="submission" date="2022-03" db="EMBL/GenBank/DDBJ databases">
        <title>First case of bacteraemia caused by Dielma fastidiosa in a patient hospitalised with diverticulitis.</title>
        <authorList>
            <person name="Forman-Ankjaer B."/>
            <person name="Hvid-Jensen F."/>
            <person name="Kobel C.M."/>
            <person name="Greve T."/>
        </authorList>
    </citation>
    <scope>NUCLEOTIDE SEQUENCE</scope>
    <source>
        <strain evidence="1">AUH_DF_2021</strain>
    </source>
</reference>
<protein>
    <submittedName>
        <fullName evidence="2">Uncharacterized protein</fullName>
    </submittedName>
</protein>
<dbReference type="EMBL" id="QJKH01000025">
    <property type="protein sequence ID" value="PXX74128.1"/>
    <property type="molecule type" value="Genomic_DNA"/>
</dbReference>
<sequence>MQDKILLDKLEAMLKKVPDIYDEHEFITGVLSYVEGDKGVSEMILYLEQHPDAGTDEVILKSLDISDKRSVK</sequence>
<dbReference type="RefSeq" id="WP_022938580.1">
    <property type="nucleotide sequence ID" value="NZ_BAABZA010000005.1"/>
</dbReference>
<dbReference type="Proteomes" id="UP000247612">
    <property type="component" value="Unassembled WGS sequence"/>
</dbReference>
<evidence type="ECO:0000313" key="2">
    <source>
        <dbReference type="EMBL" id="PXX74128.1"/>
    </source>
</evidence>
<evidence type="ECO:0000313" key="3">
    <source>
        <dbReference type="Proteomes" id="UP000247612"/>
    </source>
</evidence>
<dbReference type="AlphaFoldDB" id="A0A318KGI6"/>
<gene>
    <name evidence="2" type="ORF">DES51_1252</name>
    <name evidence="1" type="ORF">MQE39_08325</name>
</gene>
<dbReference type="Proteomes" id="UP001276902">
    <property type="component" value="Unassembled WGS sequence"/>
</dbReference>
<reference evidence="2 3" key="1">
    <citation type="submission" date="2018-05" db="EMBL/GenBank/DDBJ databases">
        <title>Genomic Encyclopedia of Type Strains, Phase IV (KMG-IV): sequencing the most valuable type-strain genomes for metagenomic binning, comparative biology and taxonomic classification.</title>
        <authorList>
            <person name="Goeker M."/>
        </authorList>
    </citation>
    <scope>NUCLEOTIDE SEQUENCE [LARGE SCALE GENOMIC DNA]</scope>
    <source>
        <strain evidence="2 3">JC118</strain>
    </source>
</reference>
<accession>A0A318KGI6</accession>
<dbReference type="GeneID" id="94441915"/>
<keyword evidence="3" id="KW-1185">Reference proteome</keyword>
<comment type="caution">
    <text evidence="2">The sequence shown here is derived from an EMBL/GenBank/DDBJ whole genome shotgun (WGS) entry which is preliminary data.</text>
</comment>